<keyword evidence="5" id="KW-1185">Reference proteome</keyword>
<proteinExistence type="predicted"/>
<dbReference type="OrthoDB" id="2050153at2"/>
<keyword evidence="2" id="KW-0472">Membrane</keyword>
<keyword evidence="2" id="KW-1133">Transmembrane helix</keyword>
<dbReference type="SUPFAM" id="SSF51261">
    <property type="entry name" value="Duplicated hybrid motif"/>
    <property type="match status" value="1"/>
</dbReference>
<dbReference type="InterPro" id="IPR050570">
    <property type="entry name" value="Cell_wall_metabolism_enzyme"/>
</dbReference>
<dbReference type="AlphaFoldDB" id="A0A6N8CMA1"/>
<feature type="region of interest" description="Disordered" evidence="1">
    <location>
        <begin position="242"/>
        <end position="301"/>
    </location>
</feature>
<dbReference type="CDD" id="cd12797">
    <property type="entry name" value="M23_peptidase"/>
    <property type="match status" value="1"/>
</dbReference>
<evidence type="ECO:0000313" key="5">
    <source>
        <dbReference type="Proteomes" id="UP000440978"/>
    </source>
</evidence>
<dbReference type="InterPro" id="IPR016047">
    <property type="entry name" value="M23ase_b-sheet_dom"/>
</dbReference>
<feature type="region of interest" description="Disordered" evidence="1">
    <location>
        <begin position="1"/>
        <end position="24"/>
    </location>
</feature>
<accession>A0A6N8CMA1</accession>
<dbReference type="PANTHER" id="PTHR21666:SF291">
    <property type="entry name" value="STAGE II SPORULATION PROTEIN Q"/>
    <property type="match status" value="1"/>
</dbReference>
<evidence type="ECO:0000256" key="1">
    <source>
        <dbReference type="SAM" id="MobiDB-lite"/>
    </source>
</evidence>
<feature type="compositionally biased region" description="Polar residues" evidence="1">
    <location>
        <begin position="289"/>
        <end position="301"/>
    </location>
</feature>
<dbReference type="PANTHER" id="PTHR21666">
    <property type="entry name" value="PEPTIDASE-RELATED"/>
    <property type="match status" value="1"/>
</dbReference>
<dbReference type="Pfam" id="PF01551">
    <property type="entry name" value="Peptidase_M23"/>
    <property type="match status" value="1"/>
</dbReference>
<evidence type="ECO:0000256" key="2">
    <source>
        <dbReference type="SAM" id="Phobius"/>
    </source>
</evidence>
<protein>
    <submittedName>
        <fullName evidence="4">Peptidoglycan DD-metalloendopeptidase family protein</fullName>
    </submittedName>
</protein>
<sequence>MIAEVMEMTDNNNNDKRKLSEESQNKSNLRALLKKRWFLPSIYLGVAAILMIGVLWVQADRSDKQSLQSNKNDVVFGDKDSAPVNGTTEVFNWPVTDKKAVGVIQPFYDVNGSTEDQEAALVNYDHSFVQNKGVNIGTKDNKSFTVTAAMSGKVTKAEKDALLGYIVTINHGKGIETIYNSLQTLDVKKGQQVAQGEKLGKAGTEDFNRAAGTHLHFEIRKNNMAVNPEKYFSKGLSALNNVKKPSTEATNAGAKETTETPKKQKPEQKPSQKKDGKSDTKQDKKSGSETDQSTNDEGANS</sequence>
<name>A0A6N8CMA1_9BACI</name>
<dbReference type="InterPro" id="IPR011055">
    <property type="entry name" value="Dup_hybrid_motif"/>
</dbReference>
<dbReference type="Proteomes" id="UP000440978">
    <property type="component" value="Unassembled WGS sequence"/>
</dbReference>
<evidence type="ECO:0000259" key="3">
    <source>
        <dbReference type="Pfam" id="PF01551"/>
    </source>
</evidence>
<dbReference type="GO" id="GO:0004222">
    <property type="term" value="F:metalloendopeptidase activity"/>
    <property type="evidence" value="ECO:0007669"/>
    <property type="project" value="TreeGrafter"/>
</dbReference>
<keyword evidence="2" id="KW-0812">Transmembrane</keyword>
<organism evidence="4 5">
    <name type="scientific">Terrilactibacillus tamarindi</name>
    <dbReference type="NCBI Taxonomy" id="2599694"/>
    <lineage>
        <taxon>Bacteria</taxon>
        <taxon>Bacillati</taxon>
        <taxon>Bacillota</taxon>
        <taxon>Bacilli</taxon>
        <taxon>Bacillales</taxon>
        <taxon>Bacillaceae</taxon>
        <taxon>Terrilactibacillus</taxon>
    </lineage>
</organism>
<dbReference type="Gene3D" id="2.70.70.10">
    <property type="entry name" value="Glucose Permease (Domain IIA)"/>
    <property type="match status" value="1"/>
</dbReference>
<reference evidence="4 5" key="1">
    <citation type="submission" date="2019-11" db="EMBL/GenBank/DDBJ databases">
        <title>Terrilactibacillus tamarindus sp. nov. BCM23-1 isolated from bark of Tamarindus indica.</title>
        <authorList>
            <person name="Kingkaew E."/>
            <person name="Tanasupawat S."/>
        </authorList>
    </citation>
    <scope>NUCLEOTIDE SEQUENCE [LARGE SCALE GENOMIC DNA]</scope>
    <source>
        <strain evidence="4 5">BCM23-1</strain>
    </source>
</reference>
<gene>
    <name evidence="4" type="ORF">GMB86_03145</name>
</gene>
<feature type="transmembrane region" description="Helical" evidence="2">
    <location>
        <begin position="37"/>
        <end position="57"/>
    </location>
</feature>
<dbReference type="EMBL" id="WNHB01000003">
    <property type="protein sequence ID" value="MTT31011.1"/>
    <property type="molecule type" value="Genomic_DNA"/>
</dbReference>
<feature type="compositionally biased region" description="Basic and acidic residues" evidence="1">
    <location>
        <begin position="13"/>
        <end position="24"/>
    </location>
</feature>
<feature type="domain" description="M23ase beta-sheet core" evidence="3">
    <location>
        <begin position="131"/>
        <end position="228"/>
    </location>
</feature>
<comment type="caution">
    <text evidence="4">The sequence shown here is derived from an EMBL/GenBank/DDBJ whole genome shotgun (WGS) entry which is preliminary data.</text>
</comment>
<feature type="compositionally biased region" description="Basic and acidic residues" evidence="1">
    <location>
        <begin position="256"/>
        <end position="288"/>
    </location>
</feature>
<evidence type="ECO:0000313" key="4">
    <source>
        <dbReference type="EMBL" id="MTT31011.1"/>
    </source>
</evidence>